<reference evidence="2 3" key="1">
    <citation type="submission" date="2019-02" db="EMBL/GenBank/DDBJ databases">
        <title>Deep-cultivation of Planctomycetes and their phenomic and genomic characterization uncovers novel biology.</title>
        <authorList>
            <person name="Wiegand S."/>
            <person name="Jogler M."/>
            <person name="Boedeker C."/>
            <person name="Pinto D."/>
            <person name="Vollmers J."/>
            <person name="Rivas-Marin E."/>
            <person name="Kohn T."/>
            <person name="Peeters S.H."/>
            <person name="Heuer A."/>
            <person name="Rast P."/>
            <person name="Oberbeckmann S."/>
            <person name="Bunk B."/>
            <person name="Jeske O."/>
            <person name="Meyerdierks A."/>
            <person name="Storesund J.E."/>
            <person name="Kallscheuer N."/>
            <person name="Luecker S."/>
            <person name="Lage O.M."/>
            <person name="Pohl T."/>
            <person name="Merkel B.J."/>
            <person name="Hornburger P."/>
            <person name="Mueller R.-W."/>
            <person name="Bruemmer F."/>
            <person name="Labrenz M."/>
            <person name="Spormann A.M."/>
            <person name="Op den Camp H."/>
            <person name="Overmann J."/>
            <person name="Amann R."/>
            <person name="Jetten M.S.M."/>
            <person name="Mascher T."/>
            <person name="Medema M.H."/>
            <person name="Devos D.P."/>
            <person name="Kaster A.-K."/>
            <person name="Ovreas L."/>
            <person name="Rohde M."/>
            <person name="Galperin M.Y."/>
            <person name="Jogler C."/>
        </authorList>
    </citation>
    <scope>NUCLEOTIDE SEQUENCE [LARGE SCALE GENOMIC DNA]</scope>
    <source>
        <strain evidence="2 3">Pla133</strain>
    </source>
</reference>
<sequence>MRGFIATLLGLVLMGGGLWVALRESADPRLQPEGAAIEAPRSDLVASRRPATVDEQDASADDDLRRWTLQNNEACGLLDEGELDQAIALLEECVEARPDQQLFASNLARALYRRATYEYDRAGGNREAALADIIRAVQLDPDDEAIAQLLERWERMAAVEQDFAGFDSMRFNLSFDGDRTDLVGGWQDVVDVLEGAYGEFWIFFSHDPVLVADERIRVVLYERDQFHQATGLGHWAGGAFDGVIRILVDDLRSQRGAWTRTVRHELAHAFVASLGGRGVPGWLNEGVAQWLEADGASAGDRERDLRSAELRLGGHPLRPLADLSGSFSALGEAEAISRAYAESLLLVDYIVRFHGERFLADLVSASSRGSTAAEEFEQRLGYPLERLLEDLAAELDR</sequence>
<feature type="domain" description="Peptidase MA-like" evidence="1">
    <location>
        <begin position="233"/>
        <end position="389"/>
    </location>
</feature>
<evidence type="ECO:0000259" key="1">
    <source>
        <dbReference type="Pfam" id="PF13485"/>
    </source>
</evidence>
<name>A0A518BQ43_9BACT</name>
<accession>A0A518BQ43</accession>
<protein>
    <recommendedName>
        <fullName evidence="1">Peptidase MA-like domain-containing protein</fullName>
    </recommendedName>
</protein>
<proteinExistence type="predicted"/>
<dbReference type="InterPro" id="IPR011990">
    <property type="entry name" value="TPR-like_helical_dom_sf"/>
</dbReference>
<dbReference type="AlphaFoldDB" id="A0A518BQ43"/>
<gene>
    <name evidence="2" type="ORF">Pla133_41960</name>
</gene>
<keyword evidence="3" id="KW-1185">Reference proteome</keyword>
<dbReference type="Proteomes" id="UP000316921">
    <property type="component" value="Chromosome"/>
</dbReference>
<dbReference type="InterPro" id="IPR039568">
    <property type="entry name" value="Peptidase_MA-like_dom"/>
</dbReference>
<dbReference type="SUPFAM" id="SSF48452">
    <property type="entry name" value="TPR-like"/>
    <property type="match status" value="1"/>
</dbReference>
<dbReference type="RefSeq" id="WP_145068656.1">
    <property type="nucleotide sequence ID" value="NZ_CP036287.1"/>
</dbReference>
<evidence type="ECO:0000313" key="2">
    <source>
        <dbReference type="EMBL" id="QDU69080.1"/>
    </source>
</evidence>
<evidence type="ECO:0000313" key="3">
    <source>
        <dbReference type="Proteomes" id="UP000316921"/>
    </source>
</evidence>
<dbReference type="EMBL" id="CP036287">
    <property type="protein sequence ID" value="QDU69080.1"/>
    <property type="molecule type" value="Genomic_DNA"/>
</dbReference>
<dbReference type="Gene3D" id="1.25.40.10">
    <property type="entry name" value="Tetratricopeptide repeat domain"/>
    <property type="match status" value="1"/>
</dbReference>
<dbReference type="Pfam" id="PF13485">
    <property type="entry name" value="Peptidase_MA_2"/>
    <property type="match status" value="1"/>
</dbReference>
<organism evidence="2 3">
    <name type="scientific">Engelhardtia mirabilis</name>
    <dbReference type="NCBI Taxonomy" id="2528011"/>
    <lineage>
        <taxon>Bacteria</taxon>
        <taxon>Pseudomonadati</taxon>
        <taxon>Planctomycetota</taxon>
        <taxon>Planctomycetia</taxon>
        <taxon>Planctomycetia incertae sedis</taxon>
        <taxon>Engelhardtia</taxon>
    </lineage>
</organism>
<dbReference type="KEGG" id="pbap:Pla133_41960"/>